<evidence type="ECO:0000256" key="2">
    <source>
        <dbReference type="ARBA" id="ARBA00023002"/>
    </source>
</evidence>
<dbReference type="InterPro" id="IPR000683">
    <property type="entry name" value="Gfo/Idh/MocA-like_OxRdtase_N"/>
</dbReference>
<dbReference type="EMBL" id="CAESAE010000007">
    <property type="protein sequence ID" value="CAB4343293.1"/>
    <property type="molecule type" value="Genomic_DNA"/>
</dbReference>
<dbReference type="AlphaFoldDB" id="A0A6J7V4Q3"/>
<evidence type="ECO:0000313" key="10">
    <source>
        <dbReference type="EMBL" id="CAB4875458.1"/>
    </source>
</evidence>
<evidence type="ECO:0000259" key="3">
    <source>
        <dbReference type="Pfam" id="PF01408"/>
    </source>
</evidence>
<dbReference type="Pfam" id="PF22725">
    <property type="entry name" value="GFO_IDH_MocA_C3"/>
    <property type="match status" value="1"/>
</dbReference>
<feature type="domain" description="GFO/IDH/MocA-like oxidoreductase" evidence="4">
    <location>
        <begin position="134"/>
        <end position="247"/>
    </location>
</feature>
<dbReference type="EMBL" id="CAFBOC010000006">
    <property type="protein sequence ID" value="CAB4974627.1"/>
    <property type="molecule type" value="Genomic_DNA"/>
</dbReference>
<accession>A0A6J7V4Q3</accession>
<dbReference type="InterPro" id="IPR036291">
    <property type="entry name" value="NAD(P)-bd_dom_sf"/>
</dbReference>
<comment type="similarity">
    <text evidence="1">Belongs to the Gfo/Idh/MocA family.</text>
</comment>
<dbReference type="EMBL" id="CAFBQX010000005">
    <property type="protein sequence ID" value="CAB5073754.1"/>
    <property type="molecule type" value="Genomic_DNA"/>
</dbReference>
<name>A0A6J7V4Q3_9ZZZZ</name>
<dbReference type="SUPFAM" id="SSF51735">
    <property type="entry name" value="NAD(P)-binding Rossmann-fold domains"/>
    <property type="match status" value="1"/>
</dbReference>
<evidence type="ECO:0000313" key="11">
    <source>
        <dbReference type="EMBL" id="CAB4952430.1"/>
    </source>
</evidence>
<dbReference type="GO" id="GO:0016491">
    <property type="term" value="F:oxidoreductase activity"/>
    <property type="evidence" value="ECO:0007669"/>
    <property type="project" value="UniProtKB-KW"/>
</dbReference>
<evidence type="ECO:0000313" key="7">
    <source>
        <dbReference type="EMBL" id="CAB4732984.1"/>
    </source>
</evidence>
<evidence type="ECO:0000256" key="1">
    <source>
        <dbReference type="ARBA" id="ARBA00010928"/>
    </source>
</evidence>
<organism evidence="13">
    <name type="scientific">freshwater metagenome</name>
    <dbReference type="NCBI Taxonomy" id="449393"/>
    <lineage>
        <taxon>unclassified sequences</taxon>
        <taxon>metagenomes</taxon>
        <taxon>ecological metagenomes</taxon>
    </lineage>
</organism>
<evidence type="ECO:0000259" key="4">
    <source>
        <dbReference type="Pfam" id="PF22725"/>
    </source>
</evidence>
<evidence type="ECO:0000313" key="13">
    <source>
        <dbReference type="EMBL" id="CAB5073754.1"/>
    </source>
</evidence>
<evidence type="ECO:0000313" key="8">
    <source>
        <dbReference type="EMBL" id="CAB4787134.1"/>
    </source>
</evidence>
<evidence type="ECO:0000313" key="6">
    <source>
        <dbReference type="EMBL" id="CAB4699366.1"/>
    </source>
</evidence>
<sequence length="327" mass="35793">MATELRWGLLSAGKIALTIARDFQIAGMKIQAVGARDLASANAFADKFNIPNRHDGYAALVADPEVDIVYVSTPQSMHMRDALLAIEAGKHVLLEKPFTINAKQASAIAEAAKRKGVFVMEAMWTRFLPTMDAVFEVIKSGKIGVPHYVHADHSQFLPITKVPRLWEPSLGGGALLDLGIYPISFAVRVLGIPDVINARGLVNDRGLDEITSMLFEYKNGSHAVLQTCMTMAGTVIGSIVGTLGRIELDKNFYEQTSFTVFDNDGKVVQRYEEKVQGRGMQYQGLHVEKCVREGLLSSPVMPLNESVEIMKVMDAIRAQTGVVFPGE</sequence>
<dbReference type="EMBL" id="CAFBLD010000009">
    <property type="protein sequence ID" value="CAB4875458.1"/>
    <property type="molecule type" value="Genomic_DNA"/>
</dbReference>
<dbReference type="PANTHER" id="PTHR22604:SF105">
    <property type="entry name" value="TRANS-1,2-DIHYDROBENZENE-1,2-DIOL DEHYDROGENASE"/>
    <property type="match status" value="1"/>
</dbReference>
<dbReference type="EMBL" id="CAEZYM010000017">
    <property type="protein sequence ID" value="CAB4732984.1"/>
    <property type="molecule type" value="Genomic_DNA"/>
</dbReference>
<evidence type="ECO:0000313" key="12">
    <source>
        <dbReference type="EMBL" id="CAB4974627.1"/>
    </source>
</evidence>
<dbReference type="GO" id="GO:0000166">
    <property type="term" value="F:nucleotide binding"/>
    <property type="evidence" value="ECO:0007669"/>
    <property type="project" value="InterPro"/>
</dbReference>
<dbReference type="SUPFAM" id="SSF55347">
    <property type="entry name" value="Glyceraldehyde-3-phosphate dehydrogenase-like, C-terminal domain"/>
    <property type="match status" value="1"/>
</dbReference>
<evidence type="ECO:0000313" key="9">
    <source>
        <dbReference type="EMBL" id="CAB4832392.1"/>
    </source>
</evidence>
<reference evidence="13" key="1">
    <citation type="submission" date="2020-05" db="EMBL/GenBank/DDBJ databases">
        <authorList>
            <person name="Chiriac C."/>
            <person name="Salcher M."/>
            <person name="Ghai R."/>
            <person name="Kavagutti S V."/>
        </authorList>
    </citation>
    <scope>NUCLEOTIDE SEQUENCE</scope>
</reference>
<evidence type="ECO:0000313" key="5">
    <source>
        <dbReference type="EMBL" id="CAB4343293.1"/>
    </source>
</evidence>
<proteinExistence type="inferred from homology"/>
<dbReference type="PANTHER" id="PTHR22604">
    <property type="entry name" value="OXIDOREDUCTASES"/>
    <property type="match status" value="1"/>
</dbReference>
<feature type="domain" description="Gfo/Idh/MocA-like oxidoreductase N-terminal" evidence="3">
    <location>
        <begin position="6"/>
        <end position="121"/>
    </location>
</feature>
<dbReference type="Gene3D" id="3.30.360.10">
    <property type="entry name" value="Dihydrodipicolinate Reductase, domain 2"/>
    <property type="match status" value="1"/>
</dbReference>
<dbReference type="Gene3D" id="3.40.50.720">
    <property type="entry name" value="NAD(P)-binding Rossmann-like Domain"/>
    <property type="match status" value="1"/>
</dbReference>
<dbReference type="EMBL" id="CAEZZW010000008">
    <property type="protein sequence ID" value="CAB4787134.1"/>
    <property type="molecule type" value="Genomic_DNA"/>
</dbReference>
<dbReference type="InterPro" id="IPR055170">
    <property type="entry name" value="GFO_IDH_MocA-like_dom"/>
</dbReference>
<protein>
    <submittedName>
        <fullName evidence="13">Unannotated protein</fullName>
    </submittedName>
</protein>
<gene>
    <name evidence="6" type="ORF">UFOPK2510_01220</name>
    <name evidence="7" type="ORF">UFOPK2718_01386</name>
    <name evidence="8" type="ORF">UFOPK2936_01372</name>
    <name evidence="9" type="ORF">UFOPK3174_01325</name>
    <name evidence="10" type="ORF">UFOPK3328_01325</name>
    <name evidence="11" type="ORF">UFOPK3779_01311</name>
    <name evidence="12" type="ORF">UFOPK3913_00722</name>
    <name evidence="5" type="ORF">UFOPK4107_01239</name>
    <name evidence="13" type="ORF">UFOPK4403_00986</name>
</gene>
<dbReference type="EMBL" id="CAFBNH010000008">
    <property type="protein sequence ID" value="CAB4952430.1"/>
    <property type="molecule type" value="Genomic_DNA"/>
</dbReference>
<keyword evidence="2" id="KW-0560">Oxidoreductase</keyword>
<dbReference type="Pfam" id="PF01408">
    <property type="entry name" value="GFO_IDH_MocA"/>
    <property type="match status" value="1"/>
</dbReference>
<dbReference type="EMBL" id="CAEZXO010000007">
    <property type="protein sequence ID" value="CAB4699366.1"/>
    <property type="molecule type" value="Genomic_DNA"/>
</dbReference>
<dbReference type="EMBL" id="CAFABH010000029">
    <property type="protein sequence ID" value="CAB4832392.1"/>
    <property type="molecule type" value="Genomic_DNA"/>
</dbReference>
<dbReference type="InterPro" id="IPR050984">
    <property type="entry name" value="Gfo/Idh/MocA_domain"/>
</dbReference>